<dbReference type="PANTHER" id="PTHR11384">
    <property type="entry name" value="ATP-BINDING CASSETTE, SUB-FAMILY D MEMBER"/>
    <property type="match status" value="1"/>
</dbReference>
<dbReference type="GO" id="GO:0042760">
    <property type="term" value="P:very long-chain fatty acid catabolic process"/>
    <property type="evidence" value="ECO:0007669"/>
    <property type="project" value="TreeGrafter"/>
</dbReference>
<keyword evidence="3 6" id="KW-0812">Transmembrane</keyword>
<feature type="domain" description="ABC transporter" evidence="7">
    <location>
        <begin position="370"/>
        <end position="586"/>
    </location>
</feature>
<dbReference type="SUPFAM" id="SSF90123">
    <property type="entry name" value="ABC transporter transmembrane region"/>
    <property type="match status" value="1"/>
</dbReference>
<evidence type="ECO:0000313" key="10">
    <source>
        <dbReference type="WBParaSite" id="SPAL_0001249100.1"/>
    </source>
</evidence>
<sequence length="586" mass="67645">MSNKKDFYFDIKFFKALIKITPSFFPKGSWYSECMIICTLILSVVSEWVGYKIGMIPGQMYSALIDQNSMIFWQIMLTGSLMYIGKSLLLALVSFSSWCVYLIFRNNITHTLHNAYFNEMTGYKLLFISHTMIDNPDQRITQDVDKMCKDLSTTIIPAVLICPFVIGYYTYKTYTTAGGYGCAMVYGYFVIGTIVNKLLISPLTKWTNRVEKCEGNFRYKEVSIRDNIEQISLYRGQNFEKEVANQFLYKLLTTQFMLYLWRFLNTFWRNFFNYYGGLLTYAIQYIPIFVMHSYKDVDPKKLPEIISNNAFVYIYLINSFTRLTDVAVATGEMAGVLQRVYELLKECSNIDGAEYYNNTELIDDNDSCSYKFDKVHINNPKGNVLVKDLSLSIDKKINLLIKGPSGIGKTSIVRVLSGMWKITSGEIVGKYTLDEIEILPQKPYLPVGCLSLYQLLMFPLVDVEDDFESDERSNDMFVLLEKLKLTHLVEKVSNIFDELPVEFTNTLTPGEVQKLVFIRSIIKNPKIMILDESTNSVDLESECIVYNIMKEQNIQYISIGHGDSLKKYHDQCLILEEHGNYTIENL</sequence>
<dbReference type="GO" id="GO:0005524">
    <property type="term" value="F:ATP binding"/>
    <property type="evidence" value="ECO:0007669"/>
    <property type="project" value="InterPro"/>
</dbReference>
<dbReference type="GO" id="GO:0006635">
    <property type="term" value="P:fatty acid beta-oxidation"/>
    <property type="evidence" value="ECO:0007669"/>
    <property type="project" value="TreeGrafter"/>
</dbReference>
<evidence type="ECO:0000256" key="3">
    <source>
        <dbReference type="ARBA" id="ARBA00022692"/>
    </source>
</evidence>
<feature type="domain" description="ABC transmembrane type-1" evidence="8">
    <location>
        <begin position="40"/>
        <end position="283"/>
    </location>
</feature>
<comment type="similarity">
    <text evidence="1">Belongs to the ABC transporter superfamily. ABCD family. Peroxisomal fatty acyl CoA transporter (TC 3.A.1.203) subfamily.</text>
</comment>
<dbReference type="GO" id="GO:0140359">
    <property type="term" value="F:ABC-type transporter activity"/>
    <property type="evidence" value="ECO:0007669"/>
    <property type="project" value="InterPro"/>
</dbReference>
<dbReference type="GO" id="GO:0015910">
    <property type="term" value="P:long-chain fatty acid import into peroxisome"/>
    <property type="evidence" value="ECO:0007669"/>
    <property type="project" value="TreeGrafter"/>
</dbReference>
<dbReference type="Pfam" id="PF06472">
    <property type="entry name" value="ABC_membrane_2"/>
    <property type="match status" value="1"/>
</dbReference>
<dbReference type="InterPro" id="IPR003439">
    <property type="entry name" value="ABC_transporter-like_ATP-bd"/>
</dbReference>
<dbReference type="InterPro" id="IPR050835">
    <property type="entry name" value="ABC_transporter_sub-D"/>
</dbReference>
<dbReference type="SUPFAM" id="SSF52540">
    <property type="entry name" value="P-loop containing nucleoside triphosphate hydrolases"/>
    <property type="match status" value="1"/>
</dbReference>
<feature type="transmembrane region" description="Helical" evidence="6">
    <location>
        <begin position="151"/>
        <end position="171"/>
    </location>
</feature>
<dbReference type="AlphaFoldDB" id="A0A0N5C3D9"/>
<evidence type="ECO:0000259" key="8">
    <source>
        <dbReference type="PROSITE" id="PS50929"/>
    </source>
</evidence>
<proteinExistence type="inferred from homology"/>
<keyword evidence="2" id="KW-0813">Transport</keyword>
<evidence type="ECO:0000313" key="9">
    <source>
        <dbReference type="Proteomes" id="UP000046392"/>
    </source>
</evidence>
<evidence type="ECO:0000256" key="6">
    <source>
        <dbReference type="SAM" id="Phobius"/>
    </source>
</evidence>
<dbReference type="STRING" id="174720.A0A0N5C3D9"/>
<feature type="transmembrane region" description="Helical" evidence="6">
    <location>
        <begin position="71"/>
        <end position="104"/>
    </location>
</feature>
<dbReference type="InterPro" id="IPR011527">
    <property type="entry name" value="ABC1_TM_dom"/>
</dbReference>
<feature type="transmembrane region" description="Helical" evidence="6">
    <location>
        <begin position="274"/>
        <end position="294"/>
    </location>
</feature>
<dbReference type="PROSITE" id="PS50893">
    <property type="entry name" value="ABC_TRANSPORTER_2"/>
    <property type="match status" value="1"/>
</dbReference>
<dbReference type="GO" id="GO:0016887">
    <property type="term" value="F:ATP hydrolysis activity"/>
    <property type="evidence" value="ECO:0007669"/>
    <property type="project" value="InterPro"/>
</dbReference>
<dbReference type="WBParaSite" id="SPAL_0001249100.1">
    <property type="protein sequence ID" value="SPAL_0001249100.1"/>
    <property type="gene ID" value="SPAL_0001249100"/>
</dbReference>
<keyword evidence="5 6" id="KW-0472">Membrane</keyword>
<accession>A0A0N5C3D9</accession>
<name>A0A0N5C3D9_STREA</name>
<evidence type="ECO:0000259" key="7">
    <source>
        <dbReference type="PROSITE" id="PS50893"/>
    </source>
</evidence>
<dbReference type="PROSITE" id="PS50929">
    <property type="entry name" value="ABC_TM1F"/>
    <property type="match status" value="1"/>
</dbReference>
<keyword evidence="4 6" id="KW-1133">Transmembrane helix</keyword>
<keyword evidence="9" id="KW-1185">Reference proteome</keyword>
<evidence type="ECO:0000256" key="4">
    <source>
        <dbReference type="ARBA" id="ARBA00022989"/>
    </source>
</evidence>
<dbReference type="GO" id="GO:0005778">
    <property type="term" value="C:peroxisomal membrane"/>
    <property type="evidence" value="ECO:0007669"/>
    <property type="project" value="TreeGrafter"/>
</dbReference>
<evidence type="ECO:0000256" key="1">
    <source>
        <dbReference type="ARBA" id="ARBA00008575"/>
    </source>
</evidence>
<evidence type="ECO:0000256" key="5">
    <source>
        <dbReference type="ARBA" id="ARBA00023136"/>
    </source>
</evidence>
<dbReference type="InterPro" id="IPR036640">
    <property type="entry name" value="ABC1_TM_sf"/>
</dbReference>
<dbReference type="Pfam" id="PF00005">
    <property type="entry name" value="ABC_tran"/>
    <property type="match status" value="1"/>
</dbReference>
<reference evidence="10" key="1">
    <citation type="submission" date="2017-02" db="UniProtKB">
        <authorList>
            <consortium name="WormBaseParasite"/>
        </authorList>
    </citation>
    <scope>IDENTIFICATION</scope>
</reference>
<dbReference type="Gene3D" id="3.40.50.300">
    <property type="entry name" value="P-loop containing nucleotide triphosphate hydrolases"/>
    <property type="match status" value="1"/>
</dbReference>
<dbReference type="Proteomes" id="UP000046392">
    <property type="component" value="Unplaced"/>
</dbReference>
<feature type="transmembrane region" description="Helical" evidence="6">
    <location>
        <begin position="177"/>
        <end position="199"/>
    </location>
</feature>
<dbReference type="GO" id="GO:0007031">
    <property type="term" value="P:peroxisome organization"/>
    <property type="evidence" value="ECO:0007669"/>
    <property type="project" value="TreeGrafter"/>
</dbReference>
<dbReference type="PANTHER" id="PTHR11384:SF65">
    <property type="entry name" value="ABC TRANSPORTER DOMAIN-CONTAINING PROTEIN"/>
    <property type="match status" value="1"/>
</dbReference>
<feature type="transmembrane region" description="Helical" evidence="6">
    <location>
        <begin position="30"/>
        <end position="51"/>
    </location>
</feature>
<protein>
    <submittedName>
        <fullName evidence="10">ABC transporter domain-containing protein</fullName>
    </submittedName>
</protein>
<dbReference type="InterPro" id="IPR027417">
    <property type="entry name" value="P-loop_NTPase"/>
</dbReference>
<dbReference type="Gene3D" id="1.20.1560.10">
    <property type="entry name" value="ABC transporter type 1, transmembrane domain"/>
    <property type="match status" value="1"/>
</dbReference>
<dbReference type="GO" id="GO:0005324">
    <property type="term" value="F:long-chain fatty acid transmembrane transporter activity"/>
    <property type="evidence" value="ECO:0007669"/>
    <property type="project" value="TreeGrafter"/>
</dbReference>
<organism evidence="9 10">
    <name type="scientific">Strongyloides papillosus</name>
    <name type="common">Intestinal threadworm</name>
    <dbReference type="NCBI Taxonomy" id="174720"/>
    <lineage>
        <taxon>Eukaryota</taxon>
        <taxon>Metazoa</taxon>
        <taxon>Ecdysozoa</taxon>
        <taxon>Nematoda</taxon>
        <taxon>Chromadorea</taxon>
        <taxon>Rhabditida</taxon>
        <taxon>Tylenchina</taxon>
        <taxon>Panagrolaimomorpha</taxon>
        <taxon>Strongyloidoidea</taxon>
        <taxon>Strongyloididae</taxon>
        <taxon>Strongyloides</taxon>
    </lineage>
</organism>
<evidence type="ECO:0000256" key="2">
    <source>
        <dbReference type="ARBA" id="ARBA00022448"/>
    </source>
</evidence>